<name>A0ABR3EI11_9AGAR</name>
<gene>
    <name evidence="1" type="ORF">V5O48_019592</name>
</gene>
<feature type="non-terminal residue" evidence="1">
    <location>
        <position position="1"/>
    </location>
</feature>
<feature type="non-terminal residue" evidence="1">
    <location>
        <position position="58"/>
    </location>
</feature>
<organism evidence="1 2">
    <name type="scientific">Marasmius crinis-equi</name>
    <dbReference type="NCBI Taxonomy" id="585013"/>
    <lineage>
        <taxon>Eukaryota</taxon>
        <taxon>Fungi</taxon>
        <taxon>Dikarya</taxon>
        <taxon>Basidiomycota</taxon>
        <taxon>Agaricomycotina</taxon>
        <taxon>Agaricomycetes</taxon>
        <taxon>Agaricomycetidae</taxon>
        <taxon>Agaricales</taxon>
        <taxon>Marasmiineae</taxon>
        <taxon>Marasmiaceae</taxon>
        <taxon>Marasmius</taxon>
    </lineage>
</organism>
<proteinExistence type="predicted"/>
<keyword evidence="2" id="KW-1185">Reference proteome</keyword>
<sequence length="58" mass="6685">VITVYYLATAIFKYLYRVNDTCKLVTPEISINGVVKIEAELNKSVITYHFGPHWVQKP</sequence>
<accession>A0ABR3EI11</accession>
<evidence type="ECO:0000313" key="1">
    <source>
        <dbReference type="EMBL" id="KAL0562495.1"/>
    </source>
</evidence>
<reference evidence="1 2" key="1">
    <citation type="submission" date="2024-02" db="EMBL/GenBank/DDBJ databases">
        <title>A draft genome for the cacao thread blight pathogen Marasmius crinis-equi.</title>
        <authorList>
            <person name="Cohen S.P."/>
            <person name="Baruah I.K."/>
            <person name="Amoako-Attah I."/>
            <person name="Bukari Y."/>
            <person name="Meinhardt L.W."/>
            <person name="Bailey B.A."/>
        </authorList>
    </citation>
    <scope>NUCLEOTIDE SEQUENCE [LARGE SCALE GENOMIC DNA]</scope>
    <source>
        <strain evidence="1 2">GH-76</strain>
    </source>
</reference>
<evidence type="ECO:0000313" key="2">
    <source>
        <dbReference type="Proteomes" id="UP001465976"/>
    </source>
</evidence>
<comment type="caution">
    <text evidence="1">The sequence shown here is derived from an EMBL/GenBank/DDBJ whole genome shotgun (WGS) entry which is preliminary data.</text>
</comment>
<dbReference type="EMBL" id="JBAHYK010005499">
    <property type="protein sequence ID" value="KAL0562495.1"/>
    <property type="molecule type" value="Genomic_DNA"/>
</dbReference>
<dbReference type="Proteomes" id="UP001465976">
    <property type="component" value="Unassembled WGS sequence"/>
</dbReference>
<protein>
    <submittedName>
        <fullName evidence="1">Uncharacterized protein</fullName>
    </submittedName>
</protein>